<dbReference type="KEGG" id="bze:COCCADRAFT_99532"/>
<dbReference type="Proteomes" id="UP000053841">
    <property type="component" value="Unassembled WGS sequence"/>
</dbReference>
<accession>W6Y2E5</accession>
<name>W6Y2E5_COCC2</name>
<dbReference type="AlphaFoldDB" id="W6Y2E5"/>
<proteinExistence type="predicted"/>
<reference evidence="1 2" key="1">
    <citation type="journal article" date="2013" name="PLoS Genet.">
        <title>Comparative genome structure, secondary metabolite, and effector coding capacity across Cochliobolus pathogens.</title>
        <authorList>
            <person name="Condon B.J."/>
            <person name="Leng Y."/>
            <person name="Wu D."/>
            <person name="Bushley K.E."/>
            <person name="Ohm R.A."/>
            <person name="Otillar R."/>
            <person name="Martin J."/>
            <person name="Schackwitz W."/>
            <person name="Grimwood J."/>
            <person name="MohdZainudin N."/>
            <person name="Xue C."/>
            <person name="Wang R."/>
            <person name="Manning V.A."/>
            <person name="Dhillon B."/>
            <person name="Tu Z.J."/>
            <person name="Steffenson B.J."/>
            <person name="Salamov A."/>
            <person name="Sun H."/>
            <person name="Lowry S."/>
            <person name="LaButti K."/>
            <person name="Han J."/>
            <person name="Copeland A."/>
            <person name="Lindquist E."/>
            <person name="Barry K."/>
            <person name="Schmutz J."/>
            <person name="Baker S.E."/>
            <person name="Ciuffetti L.M."/>
            <person name="Grigoriev I.V."/>
            <person name="Zhong S."/>
            <person name="Turgeon B.G."/>
        </authorList>
    </citation>
    <scope>NUCLEOTIDE SEQUENCE [LARGE SCALE GENOMIC DNA]</scope>
    <source>
        <strain evidence="1 2">26-R-13</strain>
    </source>
</reference>
<keyword evidence="2" id="KW-1185">Reference proteome</keyword>
<protein>
    <submittedName>
        <fullName evidence="1">Uncharacterized protein</fullName>
    </submittedName>
</protein>
<dbReference type="GeneID" id="19154827"/>
<evidence type="ECO:0000313" key="2">
    <source>
        <dbReference type="Proteomes" id="UP000053841"/>
    </source>
</evidence>
<gene>
    <name evidence="1" type="ORF">COCCADRAFT_99532</name>
</gene>
<dbReference type="RefSeq" id="XP_007713566.1">
    <property type="nucleotide sequence ID" value="XM_007715376.1"/>
</dbReference>
<evidence type="ECO:0000313" key="1">
    <source>
        <dbReference type="EMBL" id="EUC32113.1"/>
    </source>
</evidence>
<organism evidence="1 2">
    <name type="scientific">Cochliobolus carbonum (strain 26-R-13)</name>
    <name type="common">Maize leaf spot fungus</name>
    <name type="synonym">Bipolaris zeicola</name>
    <dbReference type="NCBI Taxonomy" id="930089"/>
    <lineage>
        <taxon>Eukaryota</taxon>
        <taxon>Fungi</taxon>
        <taxon>Dikarya</taxon>
        <taxon>Ascomycota</taxon>
        <taxon>Pezizomycotina</taxon>
        <taxon>Dothideomycetes</taxon>
        <taxon>Pleosporomycetidae</taxon>
        <taxon>Pleosporales</taxon>
        <taxon>Pleosporineae</taxon>
        <taxon>Pleosporaceae</taxon>
        <taxon>Bipolaris</taxon>
    </lineage>
</organism>
<dbReference type="EMBL" id="KI964641">
    <property type="protein sequence ID" value="EUC32113.1"/>
    <property type="molecule type" value="Genomic_DNA"/>
</dbReference>
<dbReference type="HOGENOM" id="CLU_2941375_0_0_1"/>
<sequence>MTPLRSRTIPSNPRYVLQQYKLKPRPMRTIDGRRNPISISKLRCNRNNAKRANLRNFPNW</sequence>